<sequence length="230" mass="25440">MRRAQGRQSQRAHQTSRGTRSTKDERRKGKGENDERDGDFDDGEDEDVRHMDVVPSPTPSPSKPPPLSMPLEKGKNGERSSSHADETATHLEAPQHKSITTGPWCTPHDEGWPAFPSFPQACQMATKRGAHSPQAYEHANDPTWPLNDLPAPPRPTNMLYGSPVSPRPTSTPDNHKKTHPLPSCPRARQTGHIVSIQPYTGTTILVLVPKYSHALPDSETLEHSEHSEVL</sequence>
<dbReference type="Proteomes" id="UP000053647">
    <property type="component" value="Unassembled WGS sequence"/>
</dbReference>
<feature type="compositionally biased region" description="Polar residues" evidence="1">
    <location>
        <begin position="1"/>
        <end position="19"/>
    </location>
</feature>
<feature type="region of interest" description="Disordered" evidence="1">
    <location>
        <begin position="1"/>
        <end position="105"/>
    </location>
</feature>
<feature type="region of interest" description="Disordered" evidence="1">
    <location>
        <begin position="123"/>
        <end position="145"/>
    </location>
</feature>
<feature type="compositionally biased region" description="Basic and acidic residues" evidence="1">
    <location>
        <begin position="72"/>
        <end position="95"/>
    </location>
</feature>
<dbReference type="HOGENOM" id="CLU_1205117_0_0_1"/>
<evidence type="ECO:0000256" key="1">
    <source>
        <dbReference type="SAM" id="MobiDB-lite"/>
    </source>
</evidence>
<protein>
    <submittedName>
        <fullName evidence="2">Uncharacterized protein</fullName>
    </submittedName>
</protein>
<evidence type="ECO:0000313" key="3">
    <source>
        <dbReference type="Proteomes" id="UP000053647"/>
    </source>
</evidence>
<organism evidence="2 3">
    <name type="scientific">Paxillus involutus ATCC 200175</name>
    <dbReference type="NCBI Taxonomy" id="664439"/>
    <lineage>
        <taxon>Eukaryota</taxon>
        <taxon>Fungi</taxon>
        <taxon>Dikarya</taxon>
        <taxon>Basidiomycota</taxon>
        <taxon>Agaricomycotina</taxon>
        <taxon>Agaricomycetes</taxon>
        <taxon>Agaricomycetidae</taxon>
        <taxon>Boletales</taxon>
        <taxon>Paxilineae</taxon>
        <taxon>Paxillaceae</taxon>
        <taxon>Paxillus</taxon>
    </lineage>
</organism>
<gene>
    <name evidence="2" type="ORF">PAXINDRAFT_16610</name>
</gene>
<feature type="region of interest" description="Disordered" evidence="1">
    <location>
        <begin position="160"/>
        <end position="189"/>
    </location>
</feature>
<dbReference type="EMBL" id="KN819407">
    <property type="protein sequence ID" value="KIJ10382.1"/>
    <property type="molecule type" value="Genomic_DNA"/>
</dbReference>
<feature type="compositionally biased region" description="Basic and acidic residues" evidence="1">
    <location>
        <begin position="21"/>
        <end position="33"/>
    </location>
</feature>
<evidence type="ECO:0000313" key="2">
    <source>
        <dbReference type="EMBL" id="KIJ10382.1"/>
    </source>
</evidence>
<reference evidence="3" key="2">
    <citation type="submission" date="2015-01" db="EMBL/GenBank/DDBJ databases">
        <title>Evolutionary Origins and Diversification of the Mycorrhizal Mutualists.</title>
        <authorList>
            <consortium name="DOE Joint Genome Institute"/>
            <consortium name="Mycorrhizal Genomics Consortium"/>
            <person name="Kohler A."/>
            <person name="Kuo A."/>
            <person name="Nagy L.G."/>
            <person name="Floudas D."/>
            <person name="Copeland A."/>
            <person name="Barry K.W."/>
            <person name="Cichocki N."/>
            <person name="Veneault-Fourrey C."/>
            <person name="LaButti K."/>
            <person name="Lindquist E.A."/>
            <person name="Lipzen A."/>
            <person name="Lundell T."/>
            <person name="Morin E."/>
            <person name="Murat C."/>
            <person name="Riley R."/>
            <person name="Ohm R."/>
            <person name="Sun H."/>
            <person name="Tunlid A."/>
            <person name="Henrissat B."/>
            <person name="Grigoriev I.V."/>
            <person name="Hibbett D.S."/>
            <person name="Martin F."/>
        </authorList>
    </citation>
    <scope>NUCLEOTIDE SEQUENCE [LARGE SCALE GENOMIC DNA]</scope>
    <source>
        <strain evidence="3">ATCC 200175</strain>
    </source>
</reference>
<feature type="compositionally biased region" description="Acidic residues" evidence="1">
    <location>
        <begin position="34"/>
        <end position="46"/>
    </location>
</feature>
<keyword evidence="3" id="KW-1185">Reference proteome</keyword>
<dbReference type="AlphaFoldDB" id="A0A0C9TRE1"/>
<accession>A0A0C9TRE1</accession>
<name>A0A0C9TRE1_PAXIN</name>
<reference evidence="2 3" key="1">
    <citation type="submission" date="2014-06" db="EMBL/GenBank/DDBJ databases">
        <authorList>
            <consortium name="DOE Joint Genome Institute"/>
            <person name="Kuo A."/>
            <person name="Kohler A."/>
            <person name="Nagy L.G."/>
            <person name="Floudas D."/>
            <person name="Copeland A."/>
            <person name="Barry K.W."/>
            <person name="Cichocki N."/>
            <person name="Veneault-Fourrey C."/>
            <person name="LaButti K."/>
            <person name="Lindquist E.A."/>
            <person name="Lipzen A."/>
            <person name="Lundell T."/>
            <person name="Morin E."/>
            <person name="Murat C."/>
            <person name="Sun H."/>
            <person name="Tunlid A."/>
            <person name="Henrissat B."/>
            <person name="Grigoriev I.V."/>
            <person name="Hibbett D.S."/>
            <person name="Martin F."/>
            <person name="Nordberg H.P."/>
            <person name="Cantor M.N."/>
            <person name="Hua S.X."/>
        </authorList>
    </citation>
    <scope>NUCLEOTIDE SEQUENCE [LARGE SCALE GENOMIC DNA]</scope>
    <source>
        <strain evidence="2 3">ATCC 200175</strain>
    </source>
</reference>
<feature type="compositionally biased region" description="Pro residues" evidence="1">
    <location>
        <begin position="56"/>
        <end position="68"/>
    </location>
</feature>
<proteinExistence type="predicted"/>